<feature type="region of interest" description="Disordered" evidence="2">
    <location>
        <begin position="7"/>
        <end position="97"/>
    </location>
</feature>
<keyword evidence="5" id="KW-1185">Reference proteome</keyword>
<proteinExistence type="inferred from homology"/>
<evidence type="ECO:0000259" key="3">
    <source>
        <dbReference type="Pfam" id="PF15308"/>
    </source>
</evidence>
<evidence type="ECO:0000256" key="2">
    <source>
        <dbReference type="SAM" id="MobiDB-lite"/>
    </source>
</evidence>
<comment type="similarity">
    <text evidence="1">Belongs to the CEP170 family.</text>
</comment>
<dbReference type="PANTHER" id="PTHR15715">
    <property type="entry name" value="CENTROSOMAL PROTEIN OF 170 KDA"/>
    <property type="match status" value="1"/>
</dbReference>
<evidence type="ECO:0000313" key="5">
    <source>
        <dbReference type="Proteomes" id="UP000516260"/>
    </source>
</evidence>
<feature type="domain" description="CEP170 C-terminal" evidence="3">
    <location>
        <begin position="7"/>
        <end position="156"/>
    </location>
</feature>
<dbReference type="InterPro" id="IPR051176">
    <property type="entry name" value="Cent_Immune-Sig_Mod"/>
</dbReference>
<name>A0A4Z2BV36_9TELE</name>
<organism evidence="4 5">
    <name type="scientific">Takifugu bimaculatus</name>
    <dbReference type="NCBI Taxonomy" id="433685"/>
    <lineage>
        <taxon>Eukaryota</taxon>
        <taxon>Metazoa</taxon>
        <taxon>Chordata</taxon>
        <taxon>Craniata</taxon>
        <taxon>Vertebrata</taxon>
        <taxon>Euteleostomi</taxon>
        <taxon>Actinopterygii</taxon>
        <taxon>Neopterygii</taxon>
        <taxon>Teleostei</taxon>
        <taxon>Neoteleostei</taxon>
        <taxon>Acanthomorphata</taxon>
        <taxon>Eupercaria</taxon>
        <taxon>Tetraodontiformes</taxon>
        <taxon>Tetradontoidea</taxon>
        <taxon>Tetraodontidae</taxon>
        <taxon>Takifugu</taxon>
    </lineage>
</organism>
<protein>
    <recommendedName>
        <fullName evidence="3">CEP170 C-terminal domain-containing protein</fullName>
    </recommendedName>
</protein>
<evidence type="ECO:0000313" key="4">
    <source>
        <dbReference type="EMBL" id="TNM95568.1"/>
    </source>
</evidence>
<accession>A0A4Z2BV36</accession>
<comment type="caution">
    <text evidence="4">The sequence shown here is derived from an EMBL/GenBank/DDBJ whole genome shotgun (WGS) entry which is preliminary data.</text>
</comment>
<dbReference type="AlphaFoldDB" id="A0A4Z2BV36"/>
<dbReference type="EMBL" id="SWLE01000010">
    <property type="protein sequence ID" value="TNM95568.1"/>
    <property type="molecule type" value="Genomic_DNA"/>
</dbReference>
<sequence length="177" mass="19903">MILRVYLASDQETNTHPPYRKYTVPLQKEDGKTSRVSQVLSRTKSLSAPRPTRASMLRRARLGEASDNEGPETEKPVQEVGSAPSKQPQESKKLSRLDMLAMPRKRTNSFNTPSDTEIGRSTGFSNQQRRVCWQLGPTGLCSRTKACRKATETPPQQDTTHSCTLKQCQICQQHCQL</sequence>
<feature type="compositionally biased region" description="Polar residues" evidence="2">
    <location>
        <begin position="34"/>
        <end position="46"/>
    </location>
</feature>
<evidence type="ECO:0000256" key="1">
    <source>
        <dbReference type="ARBA" id="ARBA00010436"/>
    </source>
</evidence>
<dbReference type="Pfam" id="PF15308">
    <property type="entry name" value="CEP170_C"/>
    <property type="match status" value="1"/>
</dbReference>
<dbReference type="Proteomes" id="UP000516260">
    <property type="component" value="Chromosome 18"/>
</dbReference>
<gene>
    <name evidence="4" type="ORF">fugu_016651</name>
</gene>
<dbReference type="InterPro" id="IPR029300">
    <property type="entry name" value="CEP170_C"/>
</dbReference>
<reference evidence="4 5" key="1">
    <citation type="submission" date="2019-04" db="EMBL/GenBank/DDBJ databases">
        <title>The sequence and de novo assembly of Takifugu bimaculatus genome using PacBio and Hi-C technologies.</title>
        <authorList>
            <person name="Xu P."/>
            <person name="Liu B."/>
            <person name="Zhou Z."/>
        </authorList>
    </citation>
    <scope>NUCLEOTIDE SEQUENCE [LARGE SCALE GENOMIC DNA]</scope>
    <source>
        <strain evidence="4">TB-2018</strain>
        <tissue evidence="4">Muscle</tissue>
    </source>
</reference>
<dbReference type="PANTHER" id="PTHR15715:SF18">
    <property type="entry name" value="CENTROSOMAL PROTEIN OF 170 KDA PROTEIN B"/>
    <property type="match status" value="1"/>
</dbReference>